<feature type="compositionally biased region" description="Basic residues" evidence="1">
    <location>
        <begin position="49"/>
        <end position="64"/>
    </location>
</feature>
<feature type="region of interest" description="Disordered" evidence="1">
    <location>
        <begin position="45"/>
        <end position="64"/>
    </location>
</feature>
<reference evidence="2 3" key="1">
    <citation type="submission" date="2020-04" db="EMBL/GenBank/DDBJ databases">
        <authorList>
            <person name="Yao Y."/>
            <person name="He Z."/>
        </authorList>
    </citation>
    <scope>NUCLEOTIDE SEQUENCE [LARGE SCALE GENOMIC DNA]</scope>
    <source>
        <strain evidence="2 3">CY-1</strain>
    </source>
</reference>
<dbReference type="GeneID" id="72192665"/>
<dbReference type="Proteomes" id="UP000501367">
    <property type="component" value="Chromosome"/>
</dbReference>
<dbReference type="AlphaFoldDB" id="A0AAE7DCJ8"/>
<evidence type="ECO:0000256" key="1">
    <source>
        <dbReference type="SAM" id="MobiDB-lite"/>
    </source>
</evidence>
<dbReference type="RefSeq" id="WP_168757197.1">
    <property type="nucleotide sequence ID" value="NZ_CP051487.1"/>
</dbReference>
<protein>
    <submittedName>
        <fullName evidence="2">Helix-turn-helix domain-containing protein</fullName>
    </submittedName>
</protein>
<gene>
    <name evidence="2" type="ORF">HGP31_03740</name>
</gene>
<evidence type="ECO:0000313" key="2">
    <source>
        <dbReference type="EMBL" id="QJC77443.1"/>
    </source>
</evidence>
<proteinExistence type="predicted"/>
<organism evidence="2 3">
    <name type="scientific">Pseudomonas umsongensis</name>
    <dbReference type="NCBI Taxonomy" id="198618"/>
    <lineage>
        <taxon>Bacteria</taxon>
        <taxon>Pseudomonadati</taxon>
        <taxon>Pseudomonadota</taxon>
        <taxon>Gammaproteobacteria</taxon>
        <taxon>Pseudomonadales</taxon>
        <taxon>Pseudomonadaceae</taxon>
        <taxon>Pseudomonas</taxon>
    </lineage>
</organism>
<sequence>MLHPLVSKLPITSESGLSTNLLSPAELEALNARIAANADQWLADNAPKTKTKLPRKPKSTRGPKPKMIENPFYGFIGRTTYWGRYPAFAMDIVVGIARLDWYDRPIGVNGKSTQLSVRKLVMILESLPAVTNEAVEDLLQLGERHARRYVKAIELIFPWMMESRPQSLLNEMEGIEPEPKACEWNDCDDLCKPTVEELAKLHYDLRTLTQFKTAEEYEAEYPTHQTTATVVAFPVRPQHQHPKKQEVLRMLAQGMAVKAIERDTGVSAKTIRKWRDEMRTVQLELQAA</sequence>
<name>A0AAE7DCJ8_9PSED</name>
<evidence type="ECO:0000313" key="3">
    <source>
        <dbReference type="Proteomes" id="UP000501367"/>
    </source>
</evidence>
<dbReference type="KEGG" id="pum:HGP31_03740"/>
<dbReference type="EMBL" id="CP051487">
    <property type="protein sequence ID" value="QJC77443.1"/>
    <property type="molecule type" value="Genomic_DNA"/>
</dbReference>
<accession>A0AAE7DCJ8</accession>